<dbReference type="InterPro" id="IPR039331">
    <property type="entry name" value="PAPs-like"/>
</dbReference>
<evidence type="ECO:0000256" key="1">
    <source>
        <dbReference type="ARBA" id="ARBA00022729"/>
    </source>
</evidence>
<evidence type="ECO:0000313" key="4">
    <source>
        <dbReference type="Proteomes" id="UP001409291"/>
    </source>
</evidence>
<dbReference type="InterPro" id="IPR004843">
    <property type="entry name" value="Calcineurin-like_PHP"/>
</dbReference>
<organism evidence="3 4">
    <name type="scientific">Sphingobacterium kitahiroshimense</name>
    <dbReference type="NCBI Taxonomy" id="470446"/>
    <lineage>
        <taxon>Bacteria</taxon>
        <taxon>Pseudomonadati</taxon>
        <taxon>Bacteroidota</taxon>
        <taxon>Sphingobacteriia</taxon>
        <taxon>Sphingobacteriales</taxon>
        <taxon>Sphingobacteriaceae</taxon>
        <taxon>Sphingobacterium</taxon>
    </lineage>
</organism>
<dbReference type="RefSeq" id="WP_183916246.1">
    <property type="nucleotide sequence ID" value="NZ_JBDJLH010000004.1"/>
</dbReference>
<dbReference type="Gene3D" id="3.60.21.10">
    <property type="match status" value="1"/>
</dbReference>
<keyword evidence="1" id="KW-0732">Signal</keyword>
<dbReference type="EMBL" id="JBDJNQ010000003">
    <property type="protein sequence ID" value="MEN5377482.1"/>
    <property type="molecule type" value="Genomic_DNA"/>
</dbReference>
<dbReference type="Pfam" id="PF00149">
    <property type="entry name" value="Metallophos"/>
    <property type="match status" value="1"/>
</dbReference>
<dbReference type="InterPro" id="IPR029052">
    <property type="entry name" value="Metallo-depent_PP-like"/>
</dbReference>
<gene>
    <name evidence="3" type="ORF">ABE541_09435</name>
</gene>
<accession>A0ABV0BVT7</accession>
<comment type="caution">
    <text evidence="3">The sequence shown here is derived from an EMBL/GenBank/DDBJ whole genome shotgun (WGS) entry which is preliminary data.</text>
</comment>
<keyword evidence="4" id="KW-1185">Reference proteome</keyword>
<sequence length="394" mass="45708">MSINRRKFIEALTLAGITLPSIGLAEEKKERSDNEKFDFIVPAYLQNQINKSISIFSILSKPAFAWLEILDDNNEVIDKIYQSEDGMLEANTDLFKFTIQEAPRVFKYRIVAKEVLKFEAYKIVYGEEIKTNIFSAKLAEKDQDKIRCLIYNDVHEAKDTYKDLVPSHNIEAYDFSILNGDSFHYVTNQKDITEKLLQPFSFFETSRPFIMNRGNHETRGSFSRLFKKLFGYPENKFYQSFKLGPIYWILLDSGEDKPDTHEVYGGTVDYDNYRKEQAIWLDKVLQSKERKASQHTVVVSHIPIFHSDDWHGTLHNRSSFHPLFQKYKIDAMITGHTHKYGYYPPDKDHNYTIFIGGGPKVGERTIIDVNGDKKSLDIKMIKDNGDVLGHLKKA</sequence>
<feature type="domain" description="Calcineurin-like phosphoesterase" evidence="2">
    <location>
        <begin position="147"/>
        <end position="340"/>
    </location>
</feature>
<dbReference type="PANTHER" id="PTHR22953:SF153">
    <property type="entry name" value="PURPLE ACID PHOSPHATASE"/>
    <property type="match status" value="1"/>
</dbReference>
<evidence type="ECO:0000313" key="3">
    <source>
        <dbReference type="EMBL" id="MEN5377482.1"/>
    </source>
</evidence>
<name>A0ABV0BVT7_9SPHI</name>
<evidence type="ECO:0000259" key="2">
    <source>
        <dbReference type="Pfam" id="PF00149"/>
    </source>
</evidence>
<dbReference type="Proteomes" id="UP001409291">
    <property type="component" value="Unassembled WGS sequence"/>
</dbReference>
<dbReference type="SUPFAM" id="SSF56300">
    <property type="entry name" value="Metallo-dependent phosphatases"/>
    <property type="match status" value="1"/>
</dbReference>
<reference evidence="3 4" key="1">
    <citation type="submission" date="2024-04" db="EMBL/GenBank/DDBJ databases">
        <title>WGS of bacteria from Torrens River.</title>
        <authorList>
            <person name="Wyrsch E.R."/>
            <person name="Drigo B."/>
        </authorList>
    </citation>
    <scope>NUCLEOTIDE SEQUENCE [LARGE SCALE GENOMIC DNA]</scope>
    <source>
        <strain evidence="3 4">TWI391</strain>
    </source>
</reference>
<protein>
    <submittedName>
        <fullName evidence="3">Metallophosphoesterase</fullName>
    </submittedName>
</protein>
<proteinExistence type="predicted"/>
<dbReference type="PANTHER" id="PTHR22953">
    <property type="entry name" value="ACID PHOSPHATASE RELATED"/>
    <property type="match status" value="1"/>
</dbReference>